<evidence type="ECO:0000256" key="5">
    <source>
        <dbReference type="ARBA" id="ARBA00022729"/>
    </source>
</evidence>
<organism evidence="11">
    <name type="scientific">marine sediment metagenome</name>
    <dbReference type="NCBI Taxonomy" id="412755"/>
    <lineage>
        <taxon>unclassified sequences</taxon>
        <taxon>metagenomes</taxon>
        <taxon>ecological metagenomes</taxon>
    </lineage>
</organism>
<dbReference type="InterPro" id="IPR010177">
    <property type="entry name" value="Paired_CXXCH_1"/>
</dbReference>
<dbReference type="InterPro" id="IPR005126">
    <property type="entry name" value="NapC/NirT_cyt_c_N"/>
</dbReference>
<evidence type="ECO:0000256" key="3">
    <source>
        <dbReference type="ARBA" id="ARBA00022617"/>
    </source>
</evidence>
<dbReference type="Pfam" id="PF09699">
    <property type="entry name" value="Paired_CXXCH_1"/>
    <property type="match status" value="1"/>
</dbReference>
<evidence type="ECO:0000256" key="6">
    <source>
        <dbReference type="ARBA" id="ARBA00022982"/>
    </source>
</evidence>
<dbReference type="Pfam" id="PF03264">
    <property type="entry name" value="Cytochrom_NNT"/>
    <property type="match status" value="1"/>
</dbReference>
<dbReference type="SUPFAM" id="SSF48695">
    <property type="entry name" value="Multiheme cytochromes"/>
    <property type="match status" value="1"/>
</dbReference>
<dbReference type="InterPro" id="IPR036280">
    <property type="entry name" value="Multihaem_cyt_sf"/>
</dbReference>
<evidence type="ECO:0000256" key="8">
    <source>
        <dbReference type="SAM" id="Phobius"/>
    </source>
</evidence>
<comment type="subcellular location">
    <subcellularLocation>
        <location evidence="1">Cell envelope</location>
    </subcellularLocation>
</comment>
<comment type="caution">
    <text evidence="11">The sequence shown here is derived from an EMBL/GenBank/DDBJ whole genome shotgun (WGS) entry which is preliminary data.</text>
</comment>
<dbReference type="EMBL" id="LAZR01021747">
    <property type="protein sequence ID" value="KKL84272.1"/>
    <property type="molecule type" value="Genomic_DNA"/>
</dbReference>
<protein>
    <submittedName>
        <fullName evidence="11">Uncharacterized protein</fullName>
    </submittedName>
</protein>
<evidence type="ECO:0000256" key="4">
    <source>
        <dbReference type="ARBA" id="ARBA00022723"/>
    </source>
</evidence>
<keyword evidence="8" id="KW-0812">Transmembrane</keyword>
<reference evidence="11" key="1">
    <citation type="journal article" date="2015" name="Nature">
        <title>Complex archaea that bridge the gap between prokaryotes and eukaryotes.</title>
        <authorList>
            <person name="Spang A."/>
            <person name="Saw J.H."/>
            <person name="Jorgensen S.L."/>
            <person name="Zaremba-Niedzwiedzka K."/>
            <person name="Martijn J."/>
            <person name="Lind A.E."/>
            <person name="van Eijk R."/>
            <person name="Schleper C."/>
            <person name="Guy L."/>
            <person name="Ettema T.J."/>
        </authorList>
    </citation>
    <scope>NUCLEOTIDE SEQUENCE</scope>
</reference>
<gene>
    <name evidence="11" type="ORF">LCGC14_1966390</name>
</gene>
<keyword evidence="3" id="KW-0349">Heme</keyword>
<dbReference type="GO" id="GO:0030313">
    <property type="term" value="C:cell envelope"/>
    <property type="evidence" value="ECO:0007669"/>
    <property type="project" value="UniProtKB-SubCell"/>
</dbReference>
<keyword evidence="8" id="KW-0472">Membrane</keyword>
<keyword evidence="4" id="KW-0479">Metal-binding</keyword>
<feature type="domain" description="Doubled CXXCH motif" evidence="10">
    <location>
        <begin position="209"/>
        <end position="246"/>
    </location>
</feature>
<sequence length="304" mass="34449">MASIKRLITNIADLKDAEKRPRLILLGGAIALGVILFTAIGLPLTSNSSFCGSICHTTAREYYSWKRSAHANISCVACHGNRGQIAFFYEKLIEGPKFAYAEITGNFERPINTNSHVGKEKIPIANCERCHDLKKRRVTPSLRFRDELVGTGEEKYHAKHLKKGIPCTLCHNRVAHKDVNKPEVLKLAKYSQTSKEAKTQYVDGMNMVEGCFRCHSPFEKERDKALIKKYKAEKAPKVCTNCHDKKILPVGHGKNWDTKHVKAAKKKGFDYCLKCHGKGKRFQSPDKKRSRCRDCHHRLMISIT</sequence>
<evidence type="ECO:0000256" key="1">
    <source>
        <dbReference type="ARBA" id="ARBA00004196"/>
    </source>
</evidence>
<evidence type="ECO:0000256" key="2">
    <source>
        <dbReference type="ARBA" id="ARBA00022448"/>
    </source>
</evidence>
<evidence type="ECO:0000259" key="10">
    <source>
        <dbReference type="Pfam" id="PF09699"/>
    </source>
</evidence>
<feature type="domain" description="NapC/NirT cytochrome c N-terminal" evidence="9">
    <location>
        <begin position="23"/>
        <end position="179"/>
    </location>
</feature>
<dbReference type="GO" id="GO:0046872">
    <property type="term" value="F:metal ion binding"/>
    <property type="evidence" value="ECO:0007669"/>
    <property type="project" value="UniProtKB-KW"/>
</dbReference>
<name>A0A0F9IA51_9ZZZZ</name>
<dbReference type="Gene3D" id="3.90.10.10">
    <property type="entry name" value="Cytochrome C3"/>
    <property type="match status" value="1"/>
</dbReference>
<keyword evidence="8" id="KW-1133">Transmembrane helix</keyword>
<keyword evidence="6" id="KW-0249">Electron transport</keyword>
<dbReference type="InterPro" id="IPR038266">
    <property type="entry name" value="NapC/NirT_cytc_sf"/>
</dbReference>
<dbReference type="PANTHER" id="PTHR35038">
    <property type="entry name" value="DISSIMILATORY SULFITE REDUCTASE SIRA"/>
    <property type="match status" value="1"/>
</dbReference>
<evidence type="ECO:0000256" key="7">
    <source>
        <dbReference type="ARBA" id="ARBA00023004"/>
    </source>
</evidence>
<keyword evidence="2" id="KW-0813">Transport</keyword>
<keyword evidence="7" id="KW-0408">Iron</keyword>
<dbReference type="InterPro" id="IPR051829">
    <property type="entry name" value="Multiheme_Cytochr_ET"/>
</dbReference>
<proteinExistence type="predicted"/>
<dbReference type="Gene3D" id="1.10.3820.10">
    <property type="entry name" value="Di-heme elbow motif domain"/>
    <property type="match status" value="1"/>
</dbReference>
<accession>A0A0F9IA51</accession>
<evidence type="ECO:0000313" key="11">
    <source>
        <dbReference type="EMBL" id="KKL84272.1"/>
    </source>
</evidence>
<keyword evidence="5" id="KW-0732">Signal</keyword>
<feature type="transmembrane region" description="Helical" evidence="8">
    <location>
        <begin position="23"/>
        <end position="44"/>
    </location>
</feature>
<evidence type="ECO:0000259" key="9">
    <source>
        <dbReference type="Pfam" id="PF03264"/>
    </source>
</evidence>
<dbReference type="AlphaFoldDB" id="A0A0F9IA51"/>